<reference evidence="8" key="1">
    <citation type="journal article" date="2014" name="Int. J. Syst. Evol. Microbiol.">
        <title>Complete genome sequence of Corynebacterium casei LMG S-19264T (=DSM 44701T), isolated from a smear-ripened cheese.</title>
        <authorList>
            <consortium name="US DOE Joint Genome Institute (JGI-PGF)"/>
            <person name="Walter F."/>
            <person name="Albersmeier A."/>
            <person name="Kalinowski J."/>
            <person name="Ruckert C."/>
        </authorList>
    </citation>
    <scope>NUCLEOTIDE SEQUENCE</scope>
    <source>
        <strain evidence="8">JCM 4122</strain>
    </source>
</reference>
<dbReference type="NCBIfam" id="TIGR00675">
    <property type="entry name" value="dcm"/>
    <property type="match status" value="1"/>
</dbReference>
<sequence>MGGHYGVPLERSDYLKLAPHENSCTPETFTSWLAERGDNRPLAVDLFSGAGGLSLGIKQAGWQVAAAVDADERALETHAANFPGLSLHLDLGNPEHRERLVELLQPARVDLVAGGPPCQPFSRAGRSKIRSLVQKHGRDPHDRRKELWVAYIDIVLALRPRAVLMENVPDMGLGDDFFVTRTIEERLQQEGYVTQVRLVDAWAYGVPQHRKRLILLARNDIDRISWPTPASRRTSLRDAIGDLPHIGKGETGGRTLAYRELGSLPAFAQQMREQAPQGIVYDHMTRHVRPDDREIFEGMTSRTLYRDIPERLQRYDTEHFKDKYKRLDWDDLSRTITAHIAKDGYWYIHPEQHRTLSVREAARIQTFPDWFRFAGVRSDAFRQIGNAVPPLLGQAAAEALQPVGKAAQSSAPLRAHWLDVREDLTVWAEKQRDTEAWFHFPGREMGPVQAAVAAALSSSKLNGAALATAMNLVKGEKTLRRATFTKLLDLASTDRLVASLERLRPLVAKSVVWREPFEIPELVEFKPAETALYRLLLEEDILLVGQGQIRVAARVNGSKADKSNRLSDGRVDLSRLIGAGESAPLRMAGIRRIGMTVCRESEPYCTDCPLRPYCAQRANTF</sequence>
<dbReference type="Pfam" id="PF00145">
    <property type="entry name" value="DNA_methylase"/>
    <property type="match status" value="1"/>
</dbReference>
<evidence type="ECO:0000313" key="9">
    <source>
        <dbReference type="Proteomes" id="UP000632849"/>
    </source>
</evidence>
<accession>A0A919EQF4</accession>
<comment type="caution">
    <text evidence="8">The sequence shown here is derived from an EMBL/GenBank/DDBJ whole genome shotgun (WGS) entry which is preliminary data.</text>
</comment>
<gene>
    <name evidence="8" type="ORF">GCM10017667_56410</name>
</gene>
<dbReference type="GO" id="GO:0032259">
    <property type="term" value="P:methylation"/>
    <property type="evidence" value="ECO:0007669"/>
    <property type="project" value="UniProtKB-KW"/>
</dbReference>
<dbReference type="Gene3D" id="3.90.120.10">
    <property type="entry name" value="DNA Methylase, subunit A, domain 2"/>
    <property type="match status" value="1"/>
</dbReference>
<dbReference type="GO" id="GO:0044027">
    <property type="term" value="P:negative regulation of gene expression via chromosomal CpG island methylation"/>
    <property type="evidence" value="ECO:0007669"/>
    <property type="project" value="TreeGrafter"/>
</dbReference>
<dbReference type="PRINTS" id="PR00105">
    <property type="entry name" value="C5METTRFRASE"/>
</dbReference>
<dbReference type="InterPro" id="IPR018117">
    <property type="entry name" value="C5_DNA_meth_AS"/>
</dbReference>
<dbReference type="Gene3D" id="1.10.1670.10">
    <property type="entry name" value="Helix-hairpin-Helix base-excision DNA repair enzymes (C-terminal)"/>
    <property type="match status" value="1"/>
</dbReference>
<keyword evidence="1 5" id="KW-0489">Methyltransferase</keyword>
<evidence type="ECO:0000256" key="7">
    <source>
        <dbReference type="RuleBase" id="RU000417"/>
    </source>
</evidence>
<dbReference type="InterPro" id="IPR023170">
    <property type="entry name" value="HhH_base_excis_C"/>
</dbReference>
<dbReference type="Gene3D" id="3.40.50.150">
    <property type="entry name" value="Vaccinia Virus protein VP39"/>
    <property type="match status" value="1"/>
</dbReference>
<dbReference type="EC" id="2.1.1.37" evidence="7"/>
<keyword evidence="2 5" id="KW-0808">Transferase</keyword>
<proteinExistence type="inferred from homology"/>
<protein>
    <recommendedName>
        <fullName evidence="7">Cytosine-specific methyltransferase</fullName>
        <ecNumber evidence="7">2.1.1.37</ecNumber>
    </recommendedName>
</protein>
<dbReference type="GO" id="GO:0003677">
    <property type="term" value="F:DNA binding"/>
    <property type="evidence" value="ECO:0007669"/>
    <property type="project" value="TreeGrafter"/>
</dbReference>
<dbReference type="PROSITE" id="PS00094">
    <property type="entry name" value="C5_MTASE_1"/>
    <property type="match status" value="1"/>
</dbReference>
<evidence type="ECO:0000256" key="6">
    <source>
        <dbReference type="RuleBase" id="RU000416"/>
    </source>
</evidence>
<name>A0A919EQF4_STRFL</name>
<keyword evidence="9" id="KW-1185">Reference proteome</keyword>
<evidence type="ECO:0000256" key="3">
    <source>
        <dbReference type="ARBA" id="ARBA00022691"/>
    </source>
</evidence>
<comment type="similarity">
    <text evidence="5 6">Belongs to the class I-like SAM-binding methyltransferase superfamily. C5-methyltransferase family.</text>
</comment>
<dbReference type="InterPro" id="IPR001525">
    <property type="entry name" value="C5_MeTfrase"/>
</dbReference>
<keyword evidence="3 5" id="KW-0949">S-adenosyl-L-methionine</keyword>
<evidence type="ECO:0000256" key="4">
    <source>
        <dbReference type="ARBA" id="ARBA00022747"/>
    </source>
</evidence>
<evidence type="ECO:0000256" key="2">
    <source>
        <dbReference type="ARBA" id="ARBA00022679"/>
    </source>
</evidence>
<dbReference type="SUPFAM" id="SSF53335">
    <property type="entry name" value="S-adenosyl-L-methionine-dependent methyltransferases"/>
    <property type="match status" value="1"/>
</dbReference>
<dbReference type="Proteomes" id="UP000632849">
    <property type="component" value="Unassembled WGS sequence"/>
</dbReference>
<dbReference type="PANTHER" id="PTHR10629:SF52">
    <property type="entry name" value="DNA (CYTOSINE-5)-METHYLTRANSFERASE 1"/>
    <property type="match status" value="1"/>
</dbReference>
<dbReference type="RefSeq" id="WP_190043623.1">
    <property type="nucleotide sequence ID" value="NZ_BNBE01000003.1"/>
</dbReference>
<dbReference type="InterPro" id="IPR050390">
    <property type="entry name" value="C5-Methyltransferase"/>
</dbReference>
<dbReference type="EMBL" id="BNBE01000003">
    <property type="protein sequence ID" value="GHG15544.1"/>
    <property type="molecule type" value="Genomic_DNA"/>
</dbReference>
<dbReference type="GO" id="GO:0009307">
    <property type="term" value="P:DNA restriction-modification system"/>
    <property type="evidence" value="ECO:0007669"/>
    <property type="project" value="UniProtKB-KW"/>
</dbReference>
<evidence type="ECO:0000256" key="1">
    <source>
        <dbReference type="ARBA" id="ARBA00022603"/>
    </source>
</evidence>
<dbReference type="AlphaFoldDB" id="A0A919EQF4"/>
<dbReference type="InterPro" id="IPR029063">
    <property type="entry name" value="SAM-dependent_MTases_sf"/>
</dbReference>
<evidence type="ECO:0000256" key="5">
    <source>
        <dbReference type="PROSITE-ProRule" id="PRU01016"/>
    </source>
</evidence>
<comment type="catalytic activity">
    <reaction evidence="7">
        <text>a 2'-deoxycytidine in DNA + S-adenosyl-L-methionine = a 5-methyl-2'-deoxycytidine in DNA + S-adenosyl-L-homocysteine + H(+)</text>
        <dbReference type="Rhea" id="RHEA:13681"/>
        <dbReference type="Rhea" id="RHEA-COMP:11369"/>
        <dbReference type="Rhea" id="RHEA-COMP:11370"/>
        <dbReference type="ChEBI" id="CHEBI:15378"/>
        <dbReference type="ChEBI" id="CHEBI:57856"/>
        <dbReference type="ChEBI" id="CHEBI:59789"/>
        <dbReference type="ChEBI" id="CHEBI:85452"/>
        <dbReference type="ChEBI" id="CHEBI:85454"/>
        <dbReference type="EC" id="2.1.1.37"/>
    </reaction>
</comment>
<feature type="active site" evidence="5">
    <location>
        <position position="118"/>
    </location>
</feature>
<reference evidence="8" key="2">
    <citation type="submission" date="2020-09" db="EMBL/GenBank/DDBJ databases">
        <authorList>
            <person name="Sun Q."/>
            <person name="Ohkuma M."/>
        </authorList>
    </citation>
    <scope>NUCLEOTIDE SEQUENCE</scope>
    <source>
        <strain evidence="8">JCM 4122</strain>
    </source>
</reference>
<organism evidence="8 9">
    <name type="scientific">Streptomyces filamentosus</name>
    <name type="common">Streptomyces roseosporus</name>
    <dbReference type="NCBI Taxonomy" id="67294"/>
    <lineage>
        <taxon>Bacteria</taxon>
        <taxon>Bacillati</taxon>
        <taxon>Actinomycetota</taxon>
        <taxon>Actinomycetes</taxon>
        <taxon>Kitasatosporales</taxon>
        <taxon>Streptomycetaceae</taxon>
        <taxon>Streptomyces</taxon>
    </lineage>
</organism>
<dbReference type="PROSITE" id="PS51679">
    <property type="entry name" value="SAM_MT_C5"/>
    <property type="match status" value="1"/>
</dbReference>
<dbReference type="GO" id="GO:0003886">
    <property type="term" value="F:DNA (cytosine-5-)-methyltransferase activity"/>
    <property type="evidence" value="ECO:0007669"/>
    <property type="project" value="UniProtKB-EC"/>
</dbReference>
<keyword evidence="4" id="KW-0680">Restriction system</keyword>
<dbReference type="PANTHER" id="PTHR10629">
    <property type="entry name" value="CYTOSINE-SPECIFIC METHYLTRANSFERASE"/>
    <property type="match status" value="1"/>
</dbReference>
<evidence type="ECO:0000313" key="8">
    <source>
        <dbReference type="EMBL" id="GHG15544.1"/>
    </source>
</evidence>